<dbReference type="GO" id="GO:0046872">
    <property type="term" value="F:metal ion binding"/>
    <property type="evidence" value="ECO:0007669"/>
    <property type="project" value="UniProtKB-KW"/>
</dbReference>
<evidence type="ECO:0000256" key="2">
    <source>
        <dbReference type="ARBA" id="ARBA00022553"/>
    </source>
</evidence>
<dbReference type="Gene3D" id="3.30.310.50">
    <property type="entry name" value="Alpha-D-phosphohexomutase, C-terminal domain"/>
    <property type="match status" value="1"/>
</dbReference>
<feature type="non-terminal residue" evidence="8">
    <location>
        <position position="1"/>
    </location>
</feature>
<keyword evidence="3" id="KW-0479">Metal-binding</keyword>
<evidence type="ECO:0000256" key="3">
    <source>
        <dbReference type="ARBA" id="ARBA00022723"/>
    </source>
</evidence>
<dbReference type="Pfam" id="PF00408">
    <property type="entry name" value="PGM_PMM_IV"/>
    <property type="match status" value="1"/>
</dbReference>
<evidence type="ECO:0000256" key="1">
    <source>
        <dbReference type="ARBA" id="ARBA00001946"/>
    </source>
</evidence>
<dbReference type="PANTHER" id="PTHR43771:SF1">
    <property type="entry name" value="PHOSPHOMANNOMUTASE"/>
    <property type="match status" value="1"/>
</dbReference>
<dbReference type="InterPro" id="IPR005846">
    <property type="entry name" value="A-D-PHexomutase_a/b/a-III"/>
</dbReference>
<evidence type="ECO:0000313" key="8">
    <source>
        <dbReference type="EMBL" id="GAH03043.1"/>
    </source>
</evidence>
<evidence type="ECO:0000259" key="6">
    <source>
        <dbReference type="Pfam" id="PF00408"/>
    </source>
</evidence>
<dbReference type="Pfam" id="PF02880">
    <property type="entry name" value="PGM_PMM_III"/>
    <property type="match status" value="1"/>
</dbReference>
<evidence type="ECO:0008006" key="9">
    <source>
        <dbReference type="Google" id="ProtNLM"/>
    </source>
</evidence>
<reference evidence="8" key="1">
    <citation type="journal article" date="2014" name="Front. Microbiol.">
        <title>High frequency of phylogenetically diverse reductive dehalogenase-homologous genes in deep subseafloor sedimentary metagenomes.</title>
        <authorList>
            <person name="Kawai M."/>
            <person name="Futagami T."/>
            <person name="Toyoda A."/>
            <person name="Takaki Y."/>
            <person name="Nishi S."/>
            <person name="Hori S."/>
            <person name="Arai W."/>
            <person name="Tsubouchi T."/>
            <person name="Morono Y."/>
            <person name="Uchiyama I."/>
            <person name="Ito T."/>
            <person name="Fujiyama A."/>
            <person name="Inagaki F."/>
            <person name="Takami H."/>
        </authorList>
    </citation>
    <scope>NUCLEOTIDE SEQUENCE</scope>
    <source>
        <strain evidence="8">Expedition CK06-06</strain>
    </source>
</reference>
<dbReference type="InterPro" id="IPR016055">
    <property type="entry name" value="A-D-PHexomutase_a/b/a-I/II/III"/>
</dbReference>
<comment type="caution">
    <text evidence="8">The sequence shown here is derived from an EMBL/GenBank/DDBJ whole genome shotgun (WGS) entry which is preliminary data.</text>
</comment>
<dbReference type="GO" id="GO:0016868">
    <property type="term" value="F:intramolecular phosphotransferase activity"/>
    <property type="evidence" value="ECO:0007669"/>
    <property type="project" value="InterPro"/>
</dbReference>
<dbReference type="SUPFAM" id="SSF53738">
    <property type="entry name" value="Phosphoglucomutase, first 3 domains"/>
    <property type="match status" value="1"/>
</dbReference>
<comment type="cofactor">
    <cofactor evidence="1">
        <name>Mg(2+)</name>
        <dbReference type="ChEBI" id="CHEBI:18420"/>
    </cofactor>
</comment>
<dbReference type="GO" id="GO:0005975">
    <property type="term" value="P:carbohydrate metabolic process"/>
    <property type="evidence" value="ECO:0007669"/>
    <property type="project" value="InterPro"/>
</dbReference>
<feature type="domain" description="Alpha-D-phosphohexomutase alpha/beta/alpha" evidence="7">
    <location>
        <begin position="19"/>
        <end position="88"/>
    </location>
</feature>
<dbReference type="InterPro" id="IPR036900">
    <property type="entry name" value="A-D-PHexomutase_C_sf"/>
</dbReference>
<keyword evidence="4" id="KW-0460">Magnesium</keyword>
<dbReference type="PANTHER" id="PTHR43771">
    <property type="entry name" value="PHOSPHOMANNOMUTASE"/>
    <property type="match status" value="1"/>
</dbReference>
<protein>
    <recommendedName>
        <fullName evidence="9">Alpha-D-phosphohexomutase C-terminal domain-containing protein</fullName>
    </recommendedName>
</protein>
<evidence type="ECO:0000256" key="4">
    <source>
        <dbReference type="ARBA" id="ARBA00022842"/>
    </source>
</evidence>
<gene>
    <name evidence="8" type="ORF">S01H4_37819</name>
</gene>
<keyword evidence="5" id="KW-0413">Isomerase</keyword>
<dbReference type="InterPro" id="IPR005843">
    <property type="entry name" value="A-D-PHexomutase_C"/>
</dbReference>
<organism evidence="8">
    <name type="scientific">marine sediment metagenome</name>
    <dbReference type="NCBI Taxonomy" id="412755"/>
    <lineage>
        <taxon>unclassified sequences</taxon>
        <taxon>metagenomes</taxon>
        <taxon>ecological metagenomes</taxon>
    </lineage>
</organism>
<keyword evidence="2" id="KW-0597">Phosphoprotein</keyword>
<accession>X1E320</accession>
<sequence>PTDFIVLSNSTTFSGLGSGGTIDWTVVGSVDVSHRVGEIGADLGGEENGGVFYPPHQSVRDGSMTSALLVDIMVKEGKSLSELVQELPVYYTTKRKMKIPVEKMEFLMTTLLDMTKDQNRITIDGIKIFRDTGWILIRPSGTEPIYRCFSEGPTQEESDMLCDEGMLLIKNALTQS</sequence>
<name>X1E320_9ZZZZ</name>
<proteinExistence type="predicted"/>
<feature type="domain" description="Alpha-D-phosphohexomutase C-terminal" evidence="6">
    <location>
        <begin position="110"/>
        <end position="163"/>
    </location>
</feature>
<evidence type="ECO:0000259" key="7">
    <source>
        <dbReference type="Pfam" id="PF02880"/>
    </source>
</evidence>
<evidence type="ECO:0000256" key="5">
    <source>
        <dbReference type="ARBA" id="ARBA00023235"/>
    </source>
</evidence>
<dbReference type="SUPFAM" id="SSF55957">
    <property type="entry name" value="Phosphoglucomutase, C-terminal domain"/>
    <property type="match status" value="1"/>
</dbReference>
<dbReference type="AlphaFoldDB" id="X1E320"/>
<dbReference type="EMBL" id="BART01020344">
    <property type="protein sequence ID" value="GAH03043.1"/>
    <property type="molecule type" value="Genomic_DNA"/>
</dbReference>
<dbReference type="Gene3D" id="3.40.120.10">
    <property type="entry name" value="Alpha-D-Glucose-1,6-Bisphosphate, subunit A, domain 3"/>
    <property type="match status" value="2"/>
</dbReference>